<accession>A0A2M4C7E4</accession>
<reference evidence="1" key="1">
    <citation type="submission" date="2018-01" db="EMBL/GenBank/DDBJ databases">
        <title>An insight into the sialome of Amazonian anophelines.</title>
        <authorList>
            <person name="Ribeiro J.M."/>
            <person name="Scarpassa V."/>
            <person name="Calvo E."/>
        </authorList>
    </citation>
    <scope>NUCLEOTIDE SEQUENCE</scope>
    <source>
        <tissue evidence="1">Salivary glands</tissue>
    </source>
</reference>
<protein>
    <submittedName>
        <fullName evidence="1">Putative secreted protein</fullName>
    </submittedName>
</protein>
<sequence>MNSKLSQFSMTKHSTWASHAGAGTVLLSLSGTLADLATPRGCGFSGVKRRSHSDREKRKTQPSALVARITGCICHALLRPFSNCSTTSSTLTRGSLRTHESIVVNHHSLGRARQRE</sequence>
<name>A0A2M4C7E4_9DIPT</name>
<evidence type="ECO:0000313" key="1">
    <source>
        <dbReference type="EMBL" id="MBW61296.1"/>
    </source>
</evidence>
<proteinExistence type="predicted"/>
<dbReference type="EMBL" id="GGFJ01012155">
    <property type="protein sequence ID" value="MBW61296.1"/>
    <property type="molecule type" value="Transcribed_RNA"/>
</dbReference>
<organism evidence="1">
    <name type="scientific">Anopheles marajoara</name>
    <dbReference type="NCBI Taxonomy" id="58244"/>
    <lineage>
        <taxon>Eukaryota</taxon>
        <taxon>Metazoa</taxon>
        <taxon>Ecdysozoa</taxon>
        <taxon>Arthropoda</taxon>
        <taxon>Hexapoda</taxon>
        <taxon>Insecta</taxon>
        <taxon>Pterygota</taxon>
        <taxon>Neoptera</taxon>
        <taxon>Endopterygota</taxon>
        <taxon>Diptera</taxon>
        <taxon>Nematocera</taxon>
        <taxon>Culicoidea</taxon>
        <taxon>Culicidae</taxon>
        <taxon>Anophelinae</taxon>
        <taxon>Anopheles</taxon>
    </lineage>
</organism>
<dbReference type="AlphaFoldDB" id="A0A2M4C7E4"/>